<keyword evidence="2" id="KW-0560">Oxidoreductase</keyword>
<organism evidence="2 3">
    <name type="scientific">Catenuloplanes indicus</name>
    <dbReference type="NCBI Taxonomy" id="137267"/>
    <lineage>
        <taxon>Bacteria</taxon>
        <taxon>Bacillati</taxon>
        <taxon>Actinomycetota</taxon>
        <taxon>Actinomycetes</taxon>
        <taxon>Micromonosporales</taxon>
        <taxon>Micromonosporaceae</taxon>
        <taxon>Catenuloplanes</taxon>
    </lineage>
</organism>
<evidence type="ECO:0000313" key="3">
    <source>
        <dbReference type="Proteomes" id="UP001240236"/>
    </source>
</evidence>
<name>A0AAE4B204_9ACTN</name>
<evidence type="ECO:0000313" key="2">
    <source>
        <dbReference type="EMBL" id="MDQ0368448.1"/>
    </source>
</evidence>
<keyword evidence="1" id="KW-1133">Transmembrane helix</keyword>
<comment type="caution">
    <text evidence="2">The sequence shown here is derived from an EMBL/GenBank/DDBJ whole genome shotgun (WGS) entry which is preliminary data.</text>
</comment>
<keyword evidence="1" id="KW-0812">Transmembrane</keyword>
<accession>A0AAE4B204</accession>
<dbReference type="Proteomes" id="UP001240236">
    <property type="component" value="Unassembled WGS sequence"/>
</dbReference>
<proteinExistence type="predicted"/>
<feature type="transmembrane region" description="Helical" evidence="1">
    <location>
        <begin position="117"/>
        <end position="136"/>
    </location>
</feature>
<feature type="transmembrane region" description="Helical" evidence="1">
    <location>
        <begin position="91"/>
        <end position="111"/>
    </location>
</feature>
<evidence type="ECO:0000256" key="1">
    <source>
        <dbReference type="SAM" id="Phobius"/>
    </source>
</evidence>
<dbReference type="EC" id="1.10.3.-" evidence="2"/>
<gene>
    <name evidence="2" type="ORF">J2S42_005117</name>
</gene>
<dbReference type="EMBL" id="JAUSUZ010000001">
    <property type="protein sequence ID" value="MDQ0368448.1"/>
    <property type="molecule type" value="Genomic_DNA"/>
</dbReference>
<feature type="transmembrane region" description="Helical" evidence="1">
    <location>
        <begin position="247"/>
        <end position="266"/>
    </location>
</feature>
<keyword evidence="3" id="KW-1185">Reference proteome</keyword>
<protein>
    <submittedName>
        <fullName evidence="2">Cytochrome d ubiquinol oxidase subunit II</fullName>
        <ecNumber evidence="2">1.10.3.-</ecNumber>
    </submittedName>
</protein>
<keyword evidence="1" id="KW-0472">Membrane</keyword>
<feature type="transmembrane region" description="Helical" evidence="1">
    <location>
        <begin position="148"/>
        <end position="167"/>
    </location>
</feature>
<dbReference type="RefSeq" id="WP_307243004.1">
    <property type="nucleotide sequence ID" value="NZ_JAUSUZ010000001.1"/>
</dbReference>
<feature type="transmembrane region" description="Helical" evidence="1">
    <location>
        <begin position="173"/>
        <end position="195"/>
    </location>
</feature>
<reference evidence="2 3" key="1">
    <citation type="submission" date="2023-07" db="EMBL/GenBank/DDBJ databases">
        <title>Sequencing the genomes of 1000 actinobacteria strains.</title>
        <authorList>
            <person name="Klenk H.-P."/>
        </authorList>
    </citation>
    <scope>NUCLEOTIDE SEQUENCE [LARGE SCALE GENOMIC DNA]</scope>
    <source>
        <strain evidence="2 3">DSM 44709</strain>
    </source>
</reference>
<dbReference type="GO" id="GO:0016491">
    <property type="term" value="F:oxidoreductase activity"/>
    <property type="evidence" value="ECO:0007669"/>
    <property type="project" value="UniProtKB-KW"/>
</dbReference>
<feature type="transmembrane region" description="Helical" evidence="1">
    <location>
        <begin position="207"/>
        <end position="227"/>
    </location>
</feature>
<dbReference type="AlphaFoldDB" id="A0AAE4B204"/>
<sequence length="291" mass="30111">MIWILLLGALYTSYLTLAARDHGPALRGDRGPFDPRFFGRQVWLIATAGLLFGAFPALEGELLARHAAVVTPALAGTVLVTVAIPLRRRRLAALGAALAAAGWTGLLGALLTNSPAGIVALAATGLALTATQGAALRADTTNTTRYALVTLGVVAAGTALVPIFSTVRPSAPTTYAGMLLIVVLMGALAVTAAAARRCRWRLARCGIAVALALPVAVVGLLTWPYALLPGPDGSAGETWRHTLADPATLRLLTVAALPALPLALLAQLAGKSSRRSQVEGHSQEFGRLWLT</sequence>